<dbReference type="EC" id="5.2.1.8" evidence="1"/>
<keyword evidence="1" id="KW-0697">Rotamase</keyword>
<dbReference type="InterPro" id="IPR029000">
    <property type="entry name" value="Cyclophilin-like_dom_sf"/>
</dbReference>
<dbReference type="PANTHER" id="PTHR11071:SF561">
    <property type="entry name" value="PEPTIDYL-PROLYL CIS-TRANS ISOMERASE D-RELATED"/>
    <property type="match status" value="1"/>
</dbReference>
<gene>
    <name evidence="3" type="ORF">THAOC_22959</name>
</gene>
<dbReference type="GO" id="GO:0006457">
    <property type="term" value="P:protein folding"/>
    <property type="evidence" value="ECO:0007669"/>
    <property type="project" value="TreeGrafter"/>
</dbReference>
<organism evidence="3 4">
    <name type="scientific">Thalassiosira oceanica</name>
    <name type="common">Marine diatom</name>
    <dbReference type="NCBI Taxonomy" id="159749"/>
    <lineage>
        <taxon>Eukaryota</taxon>
        <taxon>Sar</taxon>
        <taxon>Stramenopiles</taxon>
        <taxon>Ochrophyta</taxon>
        <taxon>Bacillariophyta</taxon>
        <taxon>Coscinodiscophyceae</taxon>
        <taxon>Thalassiosirophycidae</taxon>
        <taxon>Thalassiosirales</taxon>
        <taxon>Thalassiosiraceae</taxon>
        <taxon>Thalassiosira</taxon>
    </lineage>
</organism>
<evidence type="ECO:0000313" key="3">
    <source>
        <dbReference type="EMBL" id="EJK57043.1"/>
    </source>
</evidence>
<protein>
    <recommendedName>
        <fullName evidence="1">Peptidyl-prolyl cis-trans isomerase</fullName>
        <shortName evidence="1">PPIase</shortName>
        <ecNumber evidence="1">5.2.1.8</ecNumber>
    </recommendedName>
</protein>
<dbReference type="EMBL" id="AGNL01029717">
    <property type="protein sequence ID" value="EJK57043.1"/>
    <property type="molecule type" value="Genomic_DNA"/>
</dbReference>
<keyword evidence="1" id="KW-0413">Isomerase</keyword>
<accession>K0RT64</accession>
<feature type="domain" description="PPIase cyclophilin-type" evidence="2">
    <location>
        <begin position="95"/>
        <end position="189"/>
    </location>
</feature>
<reference evidence="3 4" key="1">
    <citation type="journal article" date="2012" name="Genome Biol.">
        <title>Genome and low-iron response of an oceanic diatom adapted to chronic iron limitation.</title>
        <authorList>
            <person name="Lommer M."/>
            <person name="Specht M."/>
            <person name="Roy A.S."/>
            <person name="Kraemer L."/>
            <person name="Andreson R."/>
            <person name="Gutowska M.A."/>
            <person name="Wolf J."/>
            <person name="Bergner S.V."/>
            <person name="Schilhabel M.B."/>
            <person name="Klostermeier U.C."/>
            <person name="Beiko R.G."/>
            <person name="Rosenstiel P."/>
            <person name="Hippler M."/>
            <person name="Laroche J."/>
        </authorList>
    </citation>
    <scope>NUCLEOTIDE SEQUENCE [LARGE SCALE GENOMIC DNA]</scope>
    <source>
        <strain evidence="3 4">CCMP1005</strain>
    </source>
</reference>
<dbReference type="GO" id="GO:0016018">
    <property type="term" value="F:cyclosporin A binding"/>
    <property type="evidence" value="ECO:0007669"/>
    <property type="project" value="TreeGrafter"/>
</dbReference>
<dbReference type="PRINTS" id="PR00153">
    <property type="entry name" value="CSAPPISMRASE"/>
</dbReference>
<dbReference type="PROSITE" id="PS50072">
    <property type="entry name" value="CSA_PPIASE_2"/>
    <property type="match status" value="1"/>
</dbReference>
<dbReference type="PANTHER" id="PTHR11071">
    <property type="entry name" value="PEPTIDYL-PROLYL CIS-TRANS ISOMERASE"/>
    <property type="match status" value="1"/>
</dbReference>
<dbReference type="Pfam" id="PF00160">
    <property type="entry name" value="Pro_isomerase"/>
    <property type="match status" value="1"/>
</dbReference>
<dbReference type="InterPro" id="IPR002130">
    <property type="entry name" value="Cyclophilin-type_PPIase_dom"/>
</dbReference>
<comment type="similarity">
    <text evidence="1">Belongs to the cyclophilin-type PPIase family.</text>
</comment>
<dbReference type="AlphaFoldDB" id="K0RT64"/>
<evidence type="ECO:0000256" key="1">
    <source>
        <dbReference type="RuleBase" id="RU363019"/>
    </source>
</evidence>
<comment type="function">
    <text evidence="1">PPIases accelerate the folding of proteins. It catalyzes the cis-trans isomerization of proline imidic peptide bonds in oligopeptides.</text>
</comment>
<comment type="caution">
    <text evidence="3">The sequence shown here is derived from an EMBL/GenBank/DDBJ whole genome shotgun (WGS) entry which is preliminary data.</text>
</comment>
<comment type="catalytic activity">
    <reaction evidence="1">
        <text>[protein]-peptidylproline (omega=180) = [protein]-peptidylproline (omega=0)</text>
        <dbReference type="Rhea" id="RHEA:16237"/>
        <dbReference type="Rhea" id="RHEA-COMP:10747"/>
        <dbReference type="Rhea" id="RHEA-COMP:10748"/>
        <dbReference type="ChEBI" id="CHEBI:83833"/>
        <dbReference type="ChEBI" id="CHEBI:83834"/>
        <dbReference type="EC" id="5.2.1.8"/>
    </reaction>
</comment>
<evidence type="ECO:0000313" key="4">
    <source>
        <dbReference type="Proteomes" id="UP000266841"/>
    </source>
</evidence>
<sequence>MARRGDSAPRGGGGGGVDSSCQYCFFDLDINNHRSKLALVCILYTAAFVDATDSRYGFSNKDVRKLGGSELSRLNDYMAMDHGGLYWDVAPLAAGFVLQAGDFVMGNGAGGESVFGKKFKDGLLGMGNSGKNSNTSQFYVTLGKTPQCDGKHVIFGEVVSGMETIRAAEEFATSSGEPSVDIRITECGPYIPLSTPSNGYWFDRPDPESFSGITPEFVIKPRVGIIAPNVQVAEKFRNTMGSCAAVTMAKPVNVLQAILDSAWVGRLGTLEASFARV</sequence>
<dbReference type="GO" id="GO:0005737">
    <property type="term" value="C:cytoplasm"/>
    <property type="evidence" value="ECO:0007669"/>
    <property type="project" value="TreeGrafter"/>
</dbReference>
<dbReference type="eggNOG" id="KOG0546">
    <property type="taxonomic scope" value="Eukaryota"/>
</dbReference>
<dbReference type="SUPFAM" id="SSF50891">
    <property type="entry name" value="Cyclophilin-like"/>
    <property type="match status" value="1"/>
</dbReference>
<dbReference type="OrthoDB" id="407558at2759"/>
<proteinExistence type="inferred from homology"/>
<dbReference type="Gene3D" id="2.40.100.10">
    <property type="entry name" value="Cyclophilin-like"/>
    <property type="match status" value="1"/>
</dbReference>
<keyword evidence="4" id="KW-1185">Reference proteome</keyword>
<dbReference type="GO" id="GO:0003755">
    <property type="term" value="F:peptidyl-prolyl cis-trans isomerase activity"/>
    <property type="evidence" value="ECO:0007669"/>
    <property type="project" value="UniProtKB-UniRule"/>
</dbReference>
<evidence type="ECO:0000259" key="2">
    <source>
        <dbReference type="PROSITE" id="PS50072"/>
    </source>
</evidence>
<name>K0RT64_THAOC</name>
<dbReference type="Proteomes" id="UP000266841">
    <property type="component" value="Unassembled WGS sequence"/>
</dbReference>